<comment type="caution">
    <text evidence="1">The sequence shown here is derived from an EMBL/GenBank/DDBJ whole genome shotgun (WGS) entry which is preliminary data.</text>
</comment>
<organism evidence="1 2">
    <name type="scientific">Pseudomonas nicosulfuronedens</name>
    <dbReference type="NCBI Taxonomy" id="2571105"/>
    <lineage>
        <taxon>Bacteria</taxon>
        <taxon>Pseudomonadati</taxon>
        <taxon>Pseudomonadota</taxon>
        <taxon>Gammaproteobacteria</taxon>
        <taxon>Pseudomonadales</taxon>
        <taxon>Pseudomonadaceae</taxon>
        <taxon>Pseudomonas</taxon>
    </lineage>
</organism>
<dbReference type="InterPro" id="IPR011032">
    <property type="entry name" value="GroES-like_sf"/>
</dbReference>
<dbReference type="OrthoDB" id="9788224at2"/>
<dbReference type="SUPFAM" id="SSF50129">
    <property type="entry name" value="GroES-like"/>
    <property type="match status" value="1"/>
</dbReference>
<sequence>MKAAFYQVQGSTRDVLEVGEVAEPVPGRGGVRRRVVVLGLNPSDIKAAAYVPEVGTRVRLDQIVDAQKAMESAAVIGKILVEVTSDAR</sequence>
<evidence type="ECO:0000313" key="1">
    <source>
        <dbReference type="EMBL" id="TLX72477.1"/>
    </source>
</evidence>
<keyword evidence="2" id="KW-1185">Reference proteome</keyword>
<protein>
    <submittedName>
        <fullName evidence="1">Uncharacterized protein</fullName>
    </submittedName>
</protein>
<dbReference type="RefSeq" id="WP_138525649.1">
    <property type="nucleotide sequence ID" value="NZ_JAOCBK010000007.1"/>
</dbReference>
<proteinExistence type="predicted"/>
<dbReference type="EMBL" id="SWDV01000033">
    <property type="protein sequence ID" value="TLX72477.1"/>
    <property type="molecule type" value="Genomic_DNA"/>
</dbReference>
<gene>
    <name evidence="1" type="ORF">FAS41_22635</name>
</gene>
<name>A0A5R9QTB3_9PSED</name>
<dbReference type="Gene3D" id="3.90.180.10">
    <property type="entry name" value="Medium-chain alcohol dehydrogenases, catalytic domain"/>
    <property type="match status" value="1"/>
</dbReference>
<evidence type="ECO:0000313" key="2">
    <source>
        <dbReference type="Proteomes" id="UP000306635"/>
    </source>
</evidence>
<reference evidence="1 2" key="1">
    <citation type="submission" date="2019-04" db="EMBL/GenBank/DDBJ databases">
        <authorList>
            <person name="Li M."/>
        </authorList>
    </citation>
    <scope>NUCLEOTIDE SEQUENCE [LARGE SCALE GENOMIC DNA]</scope>
    <source>
        <strain evidence="1 2">LAM1902</strain>
    </source>
</reference>
<dbReference type="AlphaFoldDB" id="A0A5R9QTB3"/>
<accession>A0A5R9QTB3</accession>
<dbReference type="Proteomes" id="UP000306635">
    <property type="component" value="Unassembled WGS sequence"/>
</dbReference>